<keyword evidence="3 8" id="KW-0472">Membrane</keyword>
<dbReference type="PRINTS" id="PR01021">
    <property type="entry name" value="OMPADOMAIN"/>
</dbReference>
<comment type="similarity">
    <text evidence="8">Belongs to the Pal lipoprotein family.</text>
</comment>
<evidence type="ECO:0000313" key="12">
    <source>
        <dbReference type="Proteomes" id="UP000414233"/>
    </source>
</evidence>
<dbReference type="HAMAP" id="MF_02204">
    <property type="entry name" value="Pal"/>
    <property type="match status" value="1"/>
</dbReference>
<dbReference type="SUPFAM" id="SSF103088">
    <property type="entry name" value="OmpA-like"/>
    <property type="match status" value="1"/>
</dbReference>
<dbReference type="InterPro" id="IPR039001">
    <property type="entry name" value="Pal"/>
</dbReference>
<organism evidence="11 12">
    <name type="scientific">Pandoraea terrae</name>
    <dbReference type="NCBI Taxonomy" id="1537710"/>
    <lineage>
        <taxon>Bacteria</taxon>
        <taxon>Pseudomonadati</taxon>
        <taxon>Pseudomonadota</taxon>
        <taxon>Betaproteobacteria</taxon>
        <taxon>Burkholderiales</taxon>
        <taxon>Burkholderiaceae</taxon>
        <taxon>Pandoraea</taxon>
    </lineage>
</organism>
<dbReference type="GO" id="GO:0051301">
    <property type="term" value="P:cell division"/>
    <property type="evidence" value="ECO:0007669"/>
    <property type="project" value="UniProtKB-UniRule"/>
</dbReference>
<comment type="subcellular location">
    <subcellularLocation>
        <location evidence="8">Cell outer membrane</location>
        <topology evidence="8">Lipid-anchor</topology>
    </subcellularLocation>
</comment>
<dbReference type="Pfam" id="PF00691">
    <property type="entry name" value="OmpA"/>
    <property type="match status" value="1"/>
</dbReference>
<feature type="signal peptide" evidence="9">
    <location>
        <begin position="1"/>
        <end position="23"/>
    </location>
</feature>
<dbReference type="PANTHER" id="PTHR30329">
    <property type="entry name" value="STATOR ELEMENT OF FLAGELLAR MOTOR COMPLEX"/>
    <property type="match status" value="1"/>
</dbReference>
<dbReference type="InterPro" id="IPR036737">
    <property type="entry name" value="OmpA-like_sf"/>
</dbReference>
<evidence type="ECO:0000256" key="6">
    <source>
        <dbReference type="ARBA" id="ARBA00023288"/>
    </source>
</evidence>
<name>A0A5E4S2B2_9BURK</name>
<keyword evidence="12" id="KW-1185">Reference proteome</keyword>
<evidence type="ECO:0000256" key="3">
    <source>
        <dbReference type="ARBA" id="ARBA00023136"/>
    </source>
</evidence>
<evidence type="ECO:0000256" key="1">
    <source>
        <dbReference type="ARBA" id="ARBA00022618"/>
    </source>
</evidence>
<dbReference type="PROSITE" id="PS51257">
    <property type="entry name" value="PROKAR_LIPOPROTEIN"/>
    <property type="match status" value="1"/>
</dbReference>
<feature type="domain" description="OmpA-like" evidence="10">
    <location>
        <begin position="53"/>
        <end position="167"/>
    </location>
</feature>
<sequence>MNALIRNVLTASMVVILAGCASAVKTENPAPITGAGANARGVAPVSVEADELSNPNSPLAQRSVYFDFDDYTVKSEYTKVLEAHAKYLTTHPNRHILIQGNTDERGTSEYNLALGERRSVAVMRYLGVLGVDSKQIEAVSFGKEKPRALGHDEASWAENRRADIVYR</sequence>
<proteinExistence type="inferred from homology"/>
<keyword evidence="1 8" id="KW-0132">Cell division</keyword>
<keyword evidence="7 8" id="KW-0131">Cell cycle</keyword>
<gene>
    <name evidence="8" type="primary">pal</name>
    <name evidence="11" type="ORF">PTE30175_00462</name>
</gene>
<dbReference type="Gene3D" id="3.30.1330.60">
    <property type="entry name" value="OmpA-like domain"/>
    <property type="match status" value="1"/>
</dbReference>
<dbReference type="NCBIfam" id="TIGR02802">
    <property type="entry name" value="Pal_lipo"/>
    <property type="match status" value="1"/>
</dbReference>
<dbReference type="PROSITE" id="PS51123">
    <property type="entry name" value="OMPA_2"/>
    <property type="match status" value="1"/>
</dbReference>
<evidence type="ECO:0000256" key="7">
    <source>
        <dbReference type="ARBA" id="ARBA00023306"/>
    </source>
</evidence>
<dbReference type="OrthoDB" id="9809164at2"/>
<protein>
    <recommendedName>
        <fullName evidence="8">Peptidoglycan-associated lipoprotein</fullName>
        <shortName evidence="8">PAL</shortName>
    </recommendedName>
</protein>
<accession>A0A5E4S2B2</accession>
<comment type="function">
    <text evidence="8">Part of the Tol-Pal system, which plays a role in outer membrane invagination during cell division and is important for maintaining outer membrane integrity.</text>
</comment>
<evidence type="ECO:0000256" key="2">
    <source>
        <dbReference type="ARBA" id="ARBA00022729"/>
    </source>
</evidence>
<dbReference type="AlphaFoldDB" id="A0A5E4S2B2"/>
<comment type="subunit">
    <text evidence="8">The Tol-Pal system is composed of five core proteins: the inner membrane proteins TolA, TolQ and TolR, the periplasmic protein TolB and the outer membrane protein Pal. They form a network linking the inner and outer membranes and the peptidoglycan layer.</text>
</comment>
<dbReference type="InterPro" id="IPR050330">
    <property type="entry name" value="Bact_OuterMem_StrucFunc"/>
</dbReference>
<dbReference type="Proteomes" id="UP000414233">
    <property type="component" value="Unassembled WGS sequence"/>
</dbReference>
<evidence type="ECO:0000256" key="4">
    <source>
        <dbReference type="ARBA" id="ARBA00023139"/>
    </source>
</evidence>
<keyword evidence="6 8" id="KW-0449">Lipoprotein</keyword>
<dbReference type="InterPro" id="IPR014169">
    <property type="entry name" value="Pal_lipo_C"/>
</dbReference>
<dbReference type="RefSeq" id="WP_150695450.1">
    <property type="nucleotide sequence ID" value="NZ_CABPRZ010000002.1"/>
</dbReference>
<keyword evidence="2 8" id="KW-0732">Signal</keyword>
<keyword evidence="4 8" id="KW-0564">Palmitate</keyword>
<evidence type="ECO:0000259" key="10">
    <source>
        <dbReference type="PROSITE" id="PS51123"/>
    </source>
</evidence>
<dbReference type="CDD" id="cd07185">
    <property type="entry name" value="OmpA_C-like"/>
    <property type="match status" value="1"/>
</dbReference>
<keyword evidence="5 8" id="KW-0998">Cell outer membrane</keyword>
<evidence type="ECO:0000256" key="8">
    <source>
        <dbReference type="HAMAP-Rule" id="MF_02204"/>
    </source>
</evidence>
<dbReference type="GO" id="GO:0009279">
    <property type="term" value="C:cell outer membrane"/>
    <property type="evidence" value="ECO:0007669"/>
    <property type="project" value="UniProtKB-SubCell"/>
</dbReference>
<evidence type="ECO:0000256" key="9">
    <source>
        <dbReference type="SAM" id="SignalP"/>
    </source>
</evidence>
<dbReference type="PANTHER" id="PTHR30329:SF21">
    <property type="entry name" value="LIPOPROTEIN YIAD-RELATED"/>
    <property type="match status" value="1"/>
</dbReference>
<feature type="chain" id="PRO_5022687375" description="Peptidoglycan-associated lipoprotein" evidence="9">
    <location>
        <begin position="24"/>
        <end position="167"/>
    </location>
</feature>
<dbReference type="InterPro" id="IPR006664">
    <property type="entry name" value="OMP_bac"/>
</dbReference>
<evidence type="ECO:0000313" key="11">
    <source>
        <dbReference type="EMBL" id="VVD68832.1"/>
    </source>
</evidence>
<reference evidence="11 12" key="1">
    <citation type="submission" date="2019-08" db="EMBL/GenBank/DDBJ databases">
        <authorList>
            <person name="Peeters C."/>
        </authorList>
    </citation>
    <scope>NUCLEOTIDE SEQUENCE [LARGE SCALE GENOMIC DNA]</scope>
    <source>
        <strain evidence="11 12">LMG 30175</strain>
    </source>
</reference>
<evidence type="ECO:0000256" key="5">
    <source>
        <dbReference type="ARBA" id="ARBA00023237"/>
    </source>
</evidence>
<dbReference type="InterPro" id="IPR006665">
    <property type="entry name" value="OmpA-like"/>
</dbReference>
<dbReference type="EMBL" id="CABPRZ010000002">
    <property type="protein sequence ID" value="VVD68832.1"/>
    <property type="molecule type" value="Genomic_DNA"/>
</dbReference>